<accession>A0ACB8QHH5</accession>
<comment type="caution">
    <text evidence="1">The sequence shown here is derived from an EMBL/GenBank/DDBJ whole genome shotgun (WGS) entry which is preliminary data.</text>
</comment>
<reference evidence="1" key="1">
    <citation type="submission" date="2021-02" db="EMBL/GenBank/DDBJ databases">
        <authorList>
            <consortium name="DOE Joint Genome Institute"/>
            <person name="Ahrendt S."/>
            <person name="Looney B.P."/>
            <person name="Miyauchi S."/>
            <person name="Morin E."/>
            <person name="Drula E."/>
            <person name="Courty P.E."/>
            <person name="Chicoki N."/>
            <person name="Fauchery L."/>
            <person name="Kohler A."/>
            <person name="Kuo A."/>
            <person name="Labutti K."/>
            <person name="Pangilinan J."/>
            <person name="Lipzen A."/>
            <person name="Riley R."/>
            <person name="Andreopoulos W."/>
            <person name="He G."/>
            <person name="Johnson J."/>
            <person name="Barry K.W."/>
            <person name="Grigoriev I.V."/>
            <person name="Nagy L."/>
            <person name="Hibbett D."/>
            <person name="Henrissat B."/>
            <person name="Matheny P.B."/>
            <person name="Labbe J."/>
            <person name="Martin F."/>
        </authorList>
    </citation>
    <scope>NUCLEOTIDE SEQUENCE</scope>
    <source>
        <strain evidence="1">EC-137</strain>
    </source>
</reference>
<evidence type="ECO:0000313" key="2">
    <source>
        <dbReference type="Proteomes" id="UP000814128"/>
    </source>
</evidence>
<protein>
    <submittedName>
        <fullName evidence="1">ARM repeat-containing protein</fullName>
    </submittedName>
</protein>
<name>A0ACB8QHH5_9AGAM</name>
<proteinExistence type="predicted"/>
<keyword evidence="2" id="KW-1185">Reference proteome</keyword>
<organism evidence="1 2">
    <name type="scientific">Vararia minispora EC-137</name>
    <dbReference type="NCBI Taxonomy" id="1314806"/>
    <lineage>
        <taxon>Eukaryota</taxon>
        <taxon>Fungi</taxon>
        <taxon>Dikarya</taxon>
        <taxon>Basidiomycota</taxon>
        <taxon>Agaricomycotina</taxon>
        <taxon>Agaricomycetes</taxon>
        <taxon>Russulales</taxon>
        <taxon>Lachnocladiaceae</taxon>
        <taxon>Vararia</taxon>
    </lineage>
</organism>
<reference evidence="1" key="2">
    <citation type="journal article" date="2022" name="New Phytol.">
        <title>Evolutionary transition to the ectomycorrhizal habit in the genomes of a hyperdiverse lineage of mushroom-forming fungi.</title>
        <authorList>
            <person name="Looney B."/>
            <person name="Miyauchi S."/>
            <person name="Morin E."/>
            <person name="Drula E."/>
            <person name="Courty P.E."/>
            <person name="Kohler A."/>
            <person name="Kuo A."/>
            <person name="LaButti K."/>
            <person name="Pangilinan J."/>
            <person name="Lipzen A."/>
            <person name="Riley R."/>
            <person name="Andreopoulos W."/>
            <person name="He G."/>
            <person name="Johnson J."/>
            <person name="Nolan M."/>
            <person name="Tritt A."/>
            <person name="Barry K.W."/>
            <person name="Grigoriev I.V."/>
            <person name="Nagy L.G."/>
            <person name="Hibbett D."/>
            <person name="Henrissat B."/>
            <person name="Matheny P.B."/>
            <person name="Labbe J."/>
            <person name="Martin F.M."/>
        </authorList>
    </citation>
    <scope>NUCLEOTIDE SEQUENCE</scope>
    <source>
        <strain evidence="1">EC-137</strain>
    </source>
</reference>
<dbReference type="EMBL" id="MU273607">
    <property type="protein sequence ID" value="KAI0030756.1"/>
    <property type="molecule type" value="Genomic_DNA"/>
</dbReference>
<sequence>MDGPPPQEEDFSVLSIEDRLAHKNWKARVSGYEALNKAFQLTVSDSDPTFKPYINNPDTLKKIVTDANAVAQEKGVECVVAFVKFAGENAARTREVVVPALVDKCLGSTRAGTKNHSIELILQYAEVENGGAGVVESVLPGLSAKQPKVVTGTVTALKEVVQQFGIQVTPPAPILKTLPKIFGHTDKNVRAEGSNLARALYQYLGTGIEPWLNDLKPVQVKELKEAWEAMEKDGHGKGSLRPVRMTRQHAREAEEAGAAGAGEDDTAPPEEGAYLATPDPRQYAEPVDIIPKLPPGLQTGLASSKWKERKEVLDDLLTLLNTAPRIKEAPEFGELSKSLANRVQSDANINCVMVAAQCLEALAKGLMESFARYREAVVPPMLERLKERKATVTDTIGAALDAVFSTTTLADIIGDLLPALNNKNPQVKEGTLKFLTRCLSTSTQTISPAQIKPTSEVLAALLEDSFAGARDEAAIALGTLMKMVGERPLGPVMDGLADVRKVKVKEAFEKATVKAKTSTGGASRSAPPPAVAAKAPPKKPAVPKKPEPTVPLPPTPVPATVEAAAVEDAPPPPSKKAPPARLLAKKSPVVAAATQTAAAPPAVAVKKPPPAAAAASKGGKPPPPAAPGALDTFKYKHTPEDAEALAAELVPSNLATDYADANWKTRLAALEEMTTWIESDVENLDAEVVVRFLGKKGWAEKNFQVSAKLFNILMILAQSCPSFGRSCVALSVPHLTEKLGDMKLKKPAGDAMVAFAERTSLQFVLNQAYDALEKIKAPKALADALGWIDSALIEFGIAGLSLRTLIECLKTALRHSNAAVRTSATKTLVTVKLFAGAAIKDLVQDLNPQLLATIEKEFDKVEGQTAPDPTRSSADVAAIAPTGPSGGRGGAATTDALDDLFPRVELDGLLKGTTILADAKSDAWKTKKEALETLQAILDQGSNKRLKPNMGEIAQVLKSRVTDANKTVQSLALDIVARIAIGMGKPFEKQTKFFVAPVGTVLADQKAPIRAAGLQTLAAIVDACEGMEPLVHGLATTLEANNPMQRATLLGWLVEWFREHEMPPSLDLSGWVPSIVGCLDDRSGDVRKGSQGMLPYLIASVGFERVLQQSNSLKPASKNTAVPLINAARALAPGSSERAPLAPAPESSKPSVLAKTTPIASKASPARATSPPPLSPSASAAAPATAKPASKLGGVRRKLPQGTMLRPDSLVENVDEPPTASRLPGKPGLGAASGLKRPGAISTSVPKASPPAPSPSVGPGSAMLSGTSINAKSIRLAKDGGKWVNEAGTTRKDLADLLQHQMEPYASHNLTANLFSHDHNAVNDHIVGLTMFCDFYAELQAGGESCRLSPDEARTVGLANSDFPLKYVSMKAHEPQSNLVARCMDVVDAVLAFMQTADYQLSDAEAQCFVPTLVYKLGDARENIRNKVQQIFSSLPKTYPYSRIFQILLDHGLKSKVAKTRQFSLDELEKILRRSGISACEPSKACPAIASMIADKDPNVRKSALSVLSEVYAVEGEKIWSLVGPLTPKDKTQLEERLRRVAGPSTPPTPKSATISSIPAVQASRLTLGIGRPASPSGLPTRGIPRPASPAISAASRLARPTSPSGSIPGPSSGARIGGAPQLPGPTSPAARGKSMVPSRLGPPKSRISTIRSQIGRPVPREHPDPSDETVHAYNPPSTGHIESWRRGEPPEEPDSLPPETSSDITLTISSVLSSDSDRSVDALKKIQKILQLGPDAGPSSPGYQDLAEHSEGLIETITLQMAHAFDYPERHIRLAKHLIQTLNAFCDNPMLAESLTVDIFTALLEELATRLLQTDDSQDREVKNLSRFINMIMLRLFSTGKRITIFKALFSLLLQIVRPFPSQGTLTDSQEARVAELVLKCIWKLARNIPQDLADLKLDPVELFPTIEHFLQSVPPNEWRARSANRVPCGDMPLRTVKVIIQHVVAHYGDDVYDILSSSFDDPSATIVYPYVYRILNSSTKPENGADPGHRRNGSTRLEAVRSPSPQPTSRAESPVETASAVSAASGDVHQSPPSHRTSRSRSSINGLVSPPTEEPDPDAQLNVIIGHISSETTGAMHKEGITELHHFLKQYPHKKAKVDKLLEATGPAFRKYISRALASRAADDEERDAAVAETLSKLESNTTAPAPRSPSHHSADNDTPRSPMSSTFTNGSDHGMPMPADERQEKLNRLHNIFQYRTSTSSHGRATPSIGSARSPS</sequence>
<evidence type="ECO:0000313" key="1">
    <source>
        <dbReference type="EMBL" id="KAI0030756.1"/>
    </source>
</evidence>
<gene>
    <name evidence="1" type="ORF">K488DRAFT_53552</name>
</gene>
<dbReference type="Proteomes" id="UP000814128">
    <property type="component" value="Unassembled WGS sequence"/>
</dbReference>